<accession>A0A511V137</accession>
<keyword evidence="2" id="KW-0238">DNA-binding</keyword>
<dbReference type="InterPro" id="IPR051011">
    <property type="entry name" value="Metal_resp_trans_reg"/>
</dbReference>
<keyword evidence="3" id="KW-0804">Transcription</keyword>
<gene>
    <name evidence="6" type="primary">cadC_2</name>
    <name evidence="6" type="ORF">CQU01_19690</name>
</gene>
<dbReference type="SUPFAM" id="SSF46785">
    <property type="entry name" value="Winged helix' DNA-binding domain"/>
    <property type="match status" value="1"/>
</dbReference>
<dbReference type="PANTHER" id="PTHR43132:SF6">
    <property type="entry name" value="HTH-TYPE TRANSCRIPTIONAL REPRESSOR CZRA"/>
    <property type="match status" value="1"/>
</dbReference>
<feature type="domain" description="HTH arsR-type" evidence="5">
    <location>
        <begin position="29"/>
        <end position="124"/>
    </location>
</feature>
<dbReference type="Gene3D" id="1.10.10.10">
    <property type="entry name" value="Winged helix-like DNA-binding domain superfamily/Winged helix DNA-binding domain"/>
    <property type="match status" value="1"/>
</dbReference>
<evidence type="ECO:0000256" key="2">
    <source>
        <dbReference type="ARBA" id="ARBA00023125"/>
    </source>
</evidence>
<dbReference type="NCBIfam" id="NF033788">
    <property type="entry name" value="HTH_metalloreg"/>
    <property type="match status" value="1"/>
</dbReference>
<dbReference type="GO" id="GO:0003677">
    <property type="term" value="F:DNA binding"/>
    <property type="evidence" value="ECO:0007669"/>
    <property type="project" value="UniProtKB-KW"/>
</dbReference>
<dbReference type="CDD" id="cd00090">
    <property type="entry name" value="HTH_ARSR"/>
    <property type="match status" value="1"/>
</dbReference>
<dbReference type="InterPro" id="IPR018334">
    <property type="entry name" value="ArsR_HTH"/>
</dbReference>
<comment type="caution">
    <text evidence="6">The sequence shown here is derived from an EMBL/GenBank/DDBJ whole genome shotgun (WGS) entry which is preliminary data.</text>
</comment>
<dbReference type="AlphaFoldDB" id="A0A511V137"/>
<sequence>MSKVNHADNDKQTCDIYCYDEEIVNDVKPKIKQVDGVEQIFKALADSTRLKIAYALTIEKELCVCDVAHIIGATTATASHHLRLLKNMDLAKSQRKGKQVFYSLKDDHVRQLIYIAMVHAHEEDHDV</sequence>
<dbReference type="InterPro" id="IPR036390">
    <property type="entry name" value="WH_DNA-bd_sf"/>
</dbReference>
<dbReference type="RefSeq" id="WP_146938115.1">
    <property type="nucleotide sequence ID" value="NZ_BJXW01000022.1"/>
</dbReference>
<evidence type="ECO:0000256" key="1">
    <source>
        <dbReference type="ARBA" id="ARBA00023015"/>
    </source>
</evidence>
<dbReference type="InterPro" id="IPR036388">
    <property type="entry name" value="WH-like_DNA-bd_sf"/>
</dbReference>
<proteinExistence type="predicted"/>
<reference evidence="6 7" key="1">
    <citation type="submission" date="2019-07" db="EMBL/GenBank/DDBJ databases">
        <title>Whole genome shotgun sequence of Cerasibacillus quisquiliarum NBRC 102429.</title>
        <authorList>
            <person name="Hosoyama A."/>
            <person name="Uohara A."/>
            <person name="Ohji S."/>
            <person name="Ichikawa N."/>
        </authorList>
    </citation>
    <scope>NUCLEOTIDE SEQUENCE [LARGE SCALE GENOMIC DNA]</scope>
    <source>
        <strain evidence="6 7">NBRC 102429</strain>
    </source>
</reference>
<dbReference type="SMART" id="SM00418">
    <property type="entry name" value="HTH_ARSR"/>
    <property type="match status" value="1"/>
</dbReference>
<evidence type="ECO:0000313" key="7">
    <source>
        <dbReference type="Proteomes" id="UP000321491"/>
    </source>
</evidence>
<dbReference type="InterPro" id="IPR001845">
    <property type="entry name" value="HTH_ArsR_DNA-bd_dom"/>
</dbReference>
<name>A0A511V137_9BACI</name>
<dbReference type="PRINTS" id="PR00778">
    <property type="entry name" value="HTHARSR"/>
</dbReference>
<dbReference type="PROSITE" id="PS50987">
    <property type="entry name" value="HTH_ARSR_2"/>
    <property type="match status" value="1"/>
</dbReference>
<evidence type="ECO:0000256" key="3">
    <source>
        <dbReference type="ARBA" id="ARBA00023163"/>
    </source>
</evidence>
<evidence type="ECO:0000259" key="5">
    <source>
        <dbReference type="PROSITE" id="PS50987"/>
    </source>
</evidence>
<organism evidence="6 7">
    <name type="scientific">Cerasibacillus quisquiliarum</name>
    <dbReference type="NCBI Taxonomy" id="227865"/>
    <lineage>
        <taxon>Bacteria</taxon>
        <taxon>Bacillati</taxon>
        <taxon>Bacillota</taxon>
        <taxon>Bacilli</taxon>
        <taxon>Bacillales</taxon>
        <taxon>Bacillaceae</taxon>
        <taxon>Cerasibacillus</taxon>
    </lineage>
</organism>
<dbReference type="InterPro" id="IPR011991">
    <property type="entry name" value="ArsR-like_HTH"/>
</dbReference>
<dbReference type="PANTHER" id="PTHR43132">
    <property type="entry name" value="ARSENICAL RESISTANCE OPERON REPRESSOR ARSR-RELATED"/>
    <property type="match status" value="1"/>
</dbReference>
<keyword evidence="4" id="KW-0105">Cadmium resistance</keyword>
<keyword evidence="1" id="KW-0805">Transcription regulation</keyword>
<dbReference type="GO" id="GO:0003700">
    <property type="term" value="F:DNA-binding transcription factor activity"/>
    <property type="evidence" value="ECO:0007669"/>
    <property type="project" value="InterPro"/>
</dbReference>
<dbReference type="Pfam" id="PF01022">
    <property type="entry name" value="HTH_5"/>
    <property type="match status" value="1"/>
</dbReference>
<dbReference type="Proteomes" id="UP000321491">
    <property type="component" value="Unassembled WGS sequence"/>
</dbReference>
<protein>
    <submittedName>
        <fullName evidence="6">Transcriptional regulator</fullName>
    </submittedName>
</protein>
<evidence type="ECO:0000313" key="6">
    <source>
        <dbReference type="EMBL" id="GEN31731.1"/>
    </source>
</evidence>
<keyword evidence="7" id="KW-1185">Reference proteome</keyword>
<dbReference type="PROSITE" id="PS00846">
    <property type="entry name" value="HTH_ARSR_1"/>
    <property type="match status" value="1"/>
</dbReference>
<evidence type="ECO:0000256" key="4">
    <source>
        <dbReference type="ARBA" id="ARBA00043263"/>
    </source>
</evidence>
<dbReference type="OrthoDB" id="9794330at2"/>
<dbReference type="EMBL" id="BJXW01000022">
    <property type="protein sequence ID" value="GEN31731.1"/>
    <property type="molecule type" value="Genomic_DNA"/>
</dbReference>
<dbReference type="GO" id="GO:0046686">
    <property type="term" value="P:response to cadmium ion"/>
    <property type="evidence" value="ECO:0007669"/>
    <property type="project" value="UniProtKB-KW"/>
</dbReference>